<protein>
    <recommendedName>
        <fullName evidence="4">PrgI family protein</fullName>
    </recommendedName>
</protein>
<accession>A0A1F6D932</accession>
<evidence type="ECO:0000313" key="3">
    <source>
        <dbReference type="Proteomes" id="UP000177958"/>
    </source>
</evidence>
<evidence type="ECO:0008006" key="4">
    <source>
        <dbReference type="Google" id="ProtNLM"/>
    </source>
</evidence>
<keyword evidence="1" id="KW-1133">Transmembrane helix</keyword>
<keyword evidence="1" id="KW-0472">Membrane</keyword>
<organism evidence="2 3">
    <name type="scientific">Candidatus Kaiserbacteria bacterium RIFCSPHIGHO2_01_FULL_55_17</name>
    <dbReference type="NCBI Taxonomy" id="1798484"/>
    <lineage>
        <taxon>Bacteria</taxon>
        <taxon>Candidatus Kaiseribacteriota</taxon>
    </lineage>
</organism>
<dbReference type="InterPro" id="IPR024414">
    <property type="entry name" value="Uncharacterised_PrgI"/>
</dbReference>
<name>A0A1F6D932_9BACT</name>
<sequence>MGLLAARSSKLSAIPMQFQVPQFIEVEDKIFGPLTFKQFVYVAGGAGAAYLLYRILPLYLAGPLILGVGGLAAALAFMQWNGRPFILGLENGFYFLLHSKLYLWNNEAQGKEQEKKGKAVPIAAPSQLYVPKLSESKLHELSWSLDIKERIAAGVAEDREHQGGVVSPLRTARDARI</sequence>
<proteinExistence type="predicted"/>
<keyword evidence="1" id="KW-0812">Transmembrane</keyword>
<dbReference type="EMBL" id="MFKX01000008">
    <property type="protein sequence ID" value="OGG57954.1"/>
    <property type="molecule type" value="Genomic_DNA"/>
</dbReference>
<dbReference type="Pfam" id="PF12666">
    <property type="entry name" value="PrgI"/>
    <property type="match status" value="1"/>
</dbReference>
<comment type="caution">
    <text evidence="2">The sequence shown here is derived from an EMBL/GenBank/DDBJ whole genome shotgun (WGS) entry which is preliminary data.</text>
</comment>
<feature type="transmembrane region" description="Helical" evidence="1">
    <location>
        <begin position="59"/>
        <end position="78"/>
    </location>
</feature>
<evidence type="ECO:0000256" key="1">
    <source>
        <dbReference type="SAM" id="Phobius"/>
    </source>
</evidence>
<gene>
    <name evidence="2" type="ORF">A2853_03450</name>
</gene>
<dbReference type="Proteomes" id="UP000177958">
    <property type="component" value="Unassembled WGS sequence"/>
</dbReference>
<dbReference type="AlphaFoldDB" id="A0A1F6D932"/>
<evidence type="ECO:0000313" key="2">
    <source>
        <dbReference type="EMBL" id="OGG57954.1"/>
    </source>
</evidence>
<reference evidence="2 3" key="1">
    <citation type="journal article" date="2016" name="Nat. Commun.">
        <title>Thousands of microbial genomes shed light on interconnected biogeochemical processes in an aquifer system.</title>
        <authorList>
            <person name="Anantharaman K."/>
            <person name="Brown C.T."/>
            <person name="Hug L.A."/>
            <person name="Sharon I."/>
            <person name="Castelle C.J."/>
            <person name="Probst A.J."/>
            <person name="Thomas B.C."/>
            <person name="Singh A."/>
            <person name="Wilkins M.J."/>
            <person name="Karaoz U."/>
            <person name="Brodie E.L."/>
            <person name="Williams K.H."/>
            <person name="Hubbard S.S."/>
            <person name="Banfield J.F."/>
        </authorList>
    </citation>
    <scope>NUCLEOTIDE SEQUENCE [LARGE SCALE GENOMIC DNA]</scope>
</reference>